<dbReference type="Pfam" id="PF11890">
    <property type="entry name" value="DUF3410"/>
    <property type="match status" value="1"/>
</dbReference>
<accession>A0A510XCI7</accession>
<evidence type="ECO:0000256" key="4">
    <source>
        <dbReference type="ARBA" id="ARBA00023096"/>
    </source>
</evidence>
<feature type="domain" description="Erythronate-4-phosphate dehydrogenase dimerisation" evidence="8">
    <location>
        <begin position="294"/>
        <end position="367"/>
    </location>
</feature>
<dbReference type="RefSeq" id="WP_146804482.1">
    <property type="nucleotide sequence ID" value="NZ_BJUK01000076.1"/>
</dbReference>
<dbReference type="SUPFAM" id="SSF52283">
    <property type="entry name" value="Formate/glycerate dehydrogenase catalytic domain-like"/>
    <property type="match status" value="1"/>
</dbReference>
<dbReference type="Proteomes" id="UP000321275">
    <property type="component" value="Unassembled WGS sequence"/>
</dbReference>
<dbReference type="Pfam" id="PF00389">
    <property type="entry name" value="2-Hacid_dh"/>
    <property type="match status" value="1"/>
</dbReference>
<dbReference type="InterPro" id="IPR020921">
    <property type="entry name" value="Erythronate-4-P_DHase"/>
</dbReference>
<dbReference type="InterPro" id="IPR006140">
    <property type="entry name" value="D-isomer_DH_NAD-bd"/>
</dbReference>
<evidence type="ECO:0000313" key="9">
    <source>
        <dbReference type="EMBL" id="GEK49164.1"/>
    </source>
</evidence>
<comment type="similarity">
    <text evidence="5">Belongs to the D-isomer specific 2-hydroxyacid dehydrogenase family. PdxB subfamily.</text>
</comment>
<dbReference type="InterPro" id="IPR036291">
    <property type="entry name" value="NAD(P)-bd_dom_sf"/>
</dbReference>
<dbReference type="GO" id="GO:0016618">
    <property type="term" value="F:hydroxypyruvate reductase [NAD(P)H] activity"/>
    <property type="evidence" value="ECO:0007669"/>
    <property type="project" value="TreeGrafter"/>
</dbReference>
<dbReference type="AlphaFoldDB" id="A0A510XCI7"/>
<comment type="caution">
    <text evidence="9">The sequence shown here is derived from an EMBL/GenBank/DDBJ whole genome shotgun (WGS) entry which is preliminary data.</text>
</comment>
<dbReference type="PANTHER" id="PTHR10996:SF178">
    <property type="entry name" value="2-HYDROXYACID DEHYDROGENASE YGL185C-RELATED"/>
    <property type="match status" value="1"/>
</dbReference>
<dbReference type="GO" id="GO:0030267">
    <property type="term" value="F:glyoxylate reductase (NADPH) activity"/>
    <property type="evidence" value="ECO:0007669"/>
    <property type="project" value="TreeGrafter"/>
</dbReference>
<dbReference type="EC" id="1.1.1.290" evidence="5"/>
<comment type="pathway">
    <text evidence="5">Cofactor biosynthesis; pyridoxine 5'-phosphate biosynthesis; pyridoxine 5'-phosphate from D-erythrose 4-phosphate: step 2/5.</text>
</comment>
<evidence type="ECO:0000259" key="6">
    <source>
        <dbReference type="Pfam" id="PF00389"/>
    </source>
</evidence>
<keyword evidence="1 5" id="KW-0963">Cytoplasm</keyword>
<feature type="domain" description="D-isomer specific 2-hydroxyacid dehydrogenase catalytic" evidence="6">
    <location>
        <begin position="37"/>
        <end position="262"/>
    </location>
</feature>
<evidence type="ECO:0000256" key="2">
    <source>
        <dbReference type="ARBA" id="ARBA00023002"/>
    </source>
</evidence>
<keyword evidence="10" id="KW-1185">Reference proteome</keyword>
<dbReference type="InterPro" id="IPR006139">
    <property type="entry name" value="D-isomer_2_OHA_DH_cat_dom"/>
</dbReference>
<dbReference type="GO" id="GO:0005829">
    <property type="term" value="C:cytosol"/>
    <property type="evidence" value="ECO:0007669"/>
    <property type="project" value="TreeGrafter"/>
</dbReference>
<dbReference type="GO" id="GO:0008615">
    <property type="term" value="P:pyridoxine biosynthetic process"/>
    <property type="evidence" value="ECO:0007669"/>
    <property type="project" value="UniProtKB-UniRule"/>
</dbReference>
<dbReference type="GO" id="GO:0033711">
    <property type="term" value="F:4-phosphoerythronate dehydrogenase activity"/>
    <property type="evidence" value="ECO:0007669"/>
    <property type="project" value="UniProtKB-EC"/>
</dbReference>
<feature type="binding site" evidence="5">
    <location>
        <position position="71"/>
    </location>
    <ligand>
        <name>substrate</name>
    </ligand>
</feature>
<dbReference type="InterPro" id="IPR038251">
    <property type="entry name" value="PdxB_dimer_sf"/>
</dbReference>
<proteinExistence type="inferred from homology"/>
<comment type="subcellular location">
    <subcellularLocation>
        <location evidence="5">Cytoplasm</location>
    </subcellularLocation>
</comment>
<comment type="function">
    <text evidence="5">Catalyzes the oxidation of erythronate-4-phosphate to 3-hydroxy-2-oxo-4-phosphonooxybutanoate.</text>
</comment>
<feature type="active site" evidence="5">
    <location>
        <position position="242"/>
    </location>
</feature>
<feature type="binding site" evidence="5">
    <location>
        <position position="262"/>
    </location>
    <ligand>
        <name>NAD(+)</name>
        <dbReference type="ChEBI" id="CHEBI:57540"/>
    </ligand>
</feature>
<dbReference type="GO" id="GO:0046983">
    <property type="term" value="F:protein dimerization activity"/>
    <property type="evidence" value="ECO:0007669"/>
    <property type="project" value="InterPro"/>
</dbReference>
<name>A0A510XCI7_9GAMM</name>
<evidence type="ECO:0000256" key="3">
    <source>
        <dbReference type="ARBA" id="ARBA00023027"/>
    </source>
</evidence>
<dbReference type="PANTHER" id="PTHR10996">
    <property type="entry name" value="2-HYDROXYACID DEHYDROGENASE-RELATED"/>
    <property type="match status" value="1"/>
</dbReference>
<dbReference type="InterPro" id="IPR024531">
    <property type="entry name" value="Erythronate-4-P_DHase_dimer"/>
</dbReference>
<evidence type="ECO:0000256" key="1">
    <source>
        <dbReference type="ARBA" id="ARBA00022490"/>
    </source>
</evidence>
<keyword evidence="3 5" id="KW-0520">NAD</keyword>
<feature type="binding site" evidence="5">
    <location>
        <position position="151"/>
    </location>
    <ligand>
        <name>NAD(+)</name>
        <dbReference type="ChEBI" id="CHEBI:57540"/>
    </ligand>
</feature>
<feature type="binding site" evidence="5">
    <location>
        <begin position="131"/>
        <end position="132"/>
    </location>
    <ligand>
        <name>NAD(+)</name>
        <dbReference type="ChEBI" id="CHEBI:57540"/>
    </ligand>
</feature>
<dbReference type="Pfam" id="PF02826">
    <property type="entry name" value="2-Hacid_dh_C"/>
    <property type="match status" value="1"/>
</dbReference>
<dbReference type="HAMAP" id="MF_01825">
    <property type="entry name" value="PdxB"/>
    <property type="match status" value="1"/>
</dbReference>
<evidence type="ECO:0000259" key="8">
    <source>
        <dbReference type="Pfam" id="PF11890"/>
    </source>
</evidence>
<evidence type="ECO:0000256" key="5">
    <source>
        <dbReference type="HAMAP-Rule" id="MF_01825"/>
    </source>
</evidence>
<feature type="domain" description="D-isomer specific 2-hydroxyacid dehydrogenase NAD-binding" evidence="7">
    <location>
        <begin position="109"/>
        <end position="261"/>
    </location>
</feature>
<feature type="active site" evidence="5">
    <location>
        <position position="213"/>
    </location>
</feature>
<feature type="binding site" evidence="5">
    <location>
        <position position="49"/>
    </location>
    <ligand>
        <name>substrate</name>
    </ligand>
</feature>
<keyword evidence="4 5" id="KW-0664">Pyridoxine biosynthesis</keyword>
<comment type="subunit">
    <text evidence="5">Homodimer.</text>
</comment>
<feature type="binding site" evidence="5">
    <location>
        <position position="237"/>
    </location>
    <ligand>
        <name>NAD(+)</name>
        <dbReference type="ChEBI" id="CHEBI:57540"/>
    </ligand>
</feature>
<dbReference type="OrthoDB" id="9770208at2"/>
<comment type="catalytic activity">
    <reaction evidence="5">
        <text>4-phospho-D-erythronate + NAD(+) = (R)-3-hydroxy-2-oxo-4-phosphooxybutanoate + NADH + H(+)</text>
        <dbReference type="Rhea" id="RHEA:18829"/>
        <dbReference type="ChEBI" id="CHEBI:15378"/>
        <dbReference type="ChEBI" id="CHEBI:57540"/>
        <dbReference type="ChEBI" id="CHEBI:57945"/>
        <dbReference type="ChEBI" id="CHEBI:58538"/>
        <dbReference type="ChEBI" id="CHEBI:58766"/>
        <dbReference type="EC" id="1.1.1.290"/>
    </reaction>
</comment>
<dbReference type="InterPro" id="IPR029752">
    <property type="entry name" value="D-isomer_DH_CS1"/>
</dbReference>
<dbReference type="NCBIfam" id="NF001309">
    <property type="entry name" value="PRK00257.1"/>
    <property type="match status" value="1"/>
</dbReference>
<comment type="caution">
    <text evidence="5">Lacks conserved residue(s) required for the propagation of feature annotation.</text>
</comment>
<dbReference type="Gene3D" id="3.30.1370.170">
    <property type="match status" value="1"/>
</dbReference>
<dbReference type="InterPro" id="IPR050223">
    <property type="entry name" value="D-isomer_2-hydroxyacid_DH"/>
</dbReference>
<dbReference type="UniPathway" id="UPA00244">
    <property type="reaction ID" value="UER00310"/>
</dbReference>
<dbReference type="EMBL" id="BJUK01000076">
    <property type="protein sequence ID" value="GEK49164.1"/>
    <property type="molecule type" value="Genomic_DNA"/>
</dbReference>
<dbReference type="SUPFAM" id="SSF51735">
    <property type="entry name" value="NAD(P)-binding Rossmann-fold domains"/>
    <property type="match status" value="1"/>
</dbReference>
<protein>
    <recommendedName>
        <fullName evidence="5">Erythronate-4-phosphate dehydrogenase</fullName>
        <ecNumber evidence="5">1.1.1.290</ecNumber>
    </recommendedName>
</protein>
<evidence type="ECO:0000313" key="10">
    <source>
        <dbReference type="Proteomes" id="UP000321275"/>
    </source>
</evidence>
<feature type="binding site" evidence="5">
    <location>
        <position position="263"/>
    </location>
    <ligand>
        <name>substrate</name>
    </ligand>
</feature>
<organism evidence="9 10">
    <name type="scientific">Bisbaumannia pacifica</name>
    <dbReference type="NCBI Taxonomy" id="77098"/>
    <lineage>
        <taxon>Bacteria</taxon>
        <taxon>Pseudomonadati</taxon>
        <taxon>Pseudomonadota</taxon>
        <taxon>Gammaproteobacteria</taxon>
        <taxon>Oceanospirillales</taxon>
        <taxon>Halomonadaceae</taxon>
        <taxon>Bisbaumannia</taxon>
    </lineage>
</organism>
<dbReference type="Gene3D" id="3.40.50.720">
    <property type="entry name" value="NAD(P)-binding Rossmann-like Domain"/>
    <property type="match status" value="2"/>
</dbReference>
<dbReference type="PROSITE" id="PS00065">
    <property type="entry name" value="D_2_HYDROXYACID_DH_1"/>
    <property type="match status" value="1"/>
</dbReference>
<dbReference type="CDD" id="cd12158">
    <property type="entry name" value="ErythrP_dh"/>
    <property type="match status" value="1"/>
</dbReference>
<reference evidence="9 10" key="1">
    <citation type="submission" date="2019-07" db="EMBL/GenBank/DDBJ databases">
        <title>Whole genome shotgun sequence of Halomonas pacifica NBRC 102220.</title>
        <authorList>
            <person name="Hosoyama A."/>
            <person name="Uohara A."/>
            <person name="Ohji S."/>
            <person name="Ichikawa N."/>
        </authorList>
    </citation>
    <scope>NUCLEOTIDE SEQUENCE [LARGE SCALE GENOMIC DNA]</scope>
    <source>
        <strain evidence="9 10">NBRC 102220</strain>
    </source>
</reference>
<feature type="active site" description="Proton donor" evidence="5">
    <location>
        <position position="259"/>
    </location>
</feature>
<dbReference type="GO" id="GO:0051287">
    <property type="term" value="F:NAD binding"/>
    <property type="evidence" value="ECO:0007669"/>
    <property type="project" value="InterPro"/>
</dbReference>
<feature type="binding site" evidence="5">
    <location>
        <position position="180"/>
    </location>
    <ligand>
        <name>NAD(+)</name>
        <dbReference type="ChEBI" id="CHEBI:57540"/>
    </ligand>
</feature>
<gene>
    <name evidence="5 9" type="primary">pdxB</name>
    <name evidence="9" type="ORF">HPA02_34470</name>
</gene>
<sequence>MPAPRRIIVDANIPAAEACFGELGEVRRLPGRQLPPEALAEAEVLITRSITRVDRALLDQAPRLRFVGTCTIGTDHIDRQALAERGIGFSSAPGCNAEAVVDHVLGALTWAAEREGQELEERRVGIVGVGQVGGRLAARLAALGIETLCCDPPRAEAEGSEGFHDLETLIERCDVLCLHTPLVRGGSHATHHLLDARRLAALRPGTWLLNAGRGDCLDGEALKARLAARGDLLTLLDVWENEPAIDEVLWRAADLATPHVAGYSLDGKLRGTHQVYGAAMHHFGLPARRKLASLLPSPALPRLTLDAGLSPWDALRLCIRACHDPRRDALGLARFARERGMARGFDGYRAAYPLRREFATLTVELREGAADLAPWLEGAGFRVEHR</sequence>
<evidence type="ECO:0000259" key="7">
    <source>
        <dbReference type="Pfam" id="PF02826"/>
    </source>
</evidence>
<keyword evidence="2 5" id="KW-0560">Oxidoreductase</keyword>